<accession>A0AAV9JYP6</accession>
<dbReference type="InterPro" id="IPR038883">
    <property type="entry name" value="AN11006-like"/>
</dbReference>
<dbReference type="Proteomes" id="UP001324427">
    <property type="component" value="Unassembled WGS sequence"/>
</dbReference>
<name>A0AAV9JYP6_9PEZI</name>
<dbReference type="PANTHER" id="PTHR42085">
    <property type="entry name" value="F-BOX DOMAIN-CONTAINING PROTEIN"/>
    <property type="match status" value="1"/>
</dbReference>
<organism evidence="2 3">
    <name type="scientific">Oleoguttula mirabilis</name>
    <dbReference type="NCBI Taxonomy" id="1507867"/>
    <lineage>
        <taxon>Eukaryota</taxon>
        <taxon>Fungi</taxon>
        <taxon>Dikarya</taxon>
        <taxon>Ascomycota</taxon>
        <taxon>Pezizomycotina</taxon>
        <taxon>Dothideomycetes</taxon>
        <taxon>Dothideomycetidae</taxon>
        <taxon>Mycosphaerellales</taxon>
        <taxon>Teratosphaeriaceae</taxon>
        <taxon>Oleoguttula</taxon>
    </lineage>
</organism>
<evidence type="ECO:0000313" key="3">
    <source>
        <dbReference type="Proteomes" id="UP001324427"/>
    </source>
</evidence>
<comment type="caution">
    <text evidence="2">The sequence shown here is derived from an EMBL/GenBank/DDBJ whole genome shotgun (WGS) entry which is preliminary data.</text>
</comment>
<evidence type="ECO:0000313" key="2">
    <source>
        <dbReference type="EMBL" id="KAK4549760.1"/>
    </source>
</evidence>
<feature type="compositionally biased region" description="Polar residues" evidence="1">
    <location>
        <begin position="76"/>
        <end position="90"/>
    </location>
</feature>
<evidence type="ECO:0008006" key="4">
    <source>
        <dbReference type="Google" id="ProtNLM"/>
    </source>
</evidence>
<feature type="region of interest" description="Disordered" evidence="1">
    <location>
        <begin position="1"/>
        <end position="96"/>
    </location>
</feature>
<dbReference type="EMBL" id="JAVFHQ010000003">
    <property type="protein sequence ID" value="KAK4549760.1"/>
    <property type="molecule type" value="Genomic_DNA"/>
</dbReference>
<protein>
    <recommendedName>
        <fullName evidence="4">F-box domain-containing protein</fullName>
    </recommendedName>
</protein>
<feature type="compositionally biased region" description="Basic residues" evidence="1">
    <location>
        <begin position="25"/>
        <end position="49"/>
    </location>
</feature>
<reference evidence="2 3" key="1">
    <citation type="submission" date="2021-11" db="EMBL/GenBank/DDBJ databases">
        <title>Black yeast isolated from Biological Soil Crust.</title>
        <authorList>
            <person name="Kurbessoian T."/>
        </authorList>
    </citation>
    <scope>NUCLEOTIDE SEQUENCE [LARGE SCALE GENOMIC DNA]</scope>
    <source>
        <strain evidence="2 3">CCFEE 5522</strain>
    </source>
</reference>
<dbReference type="AlphaFoldDB" id="A0AAV9JYP6"/>
<evidence type="ECO:0000256" key="1">
    <source>
        <dbReference type="SAM" id="MobiDB-lite"/>
    </source>
</evidence>
<proteinExistence type="predicted"/>
<gene>
    <name evidence="2" type="ORF">LTR36_005061</name>
</gene>
<sequence length="314" mass="35724">MTAVQKRRPAPEDDDGDHLVSTPLVRRRSTPHRQSLSKRKGPRQLKRRAALTSNENEPAVDGTEPGGSYTHHHHSATPTRRSFKPNSSDKGLSAPDVVQDSPLLQLPEEIQIHILSFLLIEPNRPIKLQSASDRRWRNEIRRLKDVPPQPYWRMCNTAAPGSGHDKATPRSLKSTLLDVLLVCKPLYFSAIEAFYGGNRLHFDNVDQLRRFTSDMGIGRRRCVKRIEVDMLWFYTARYLPFDGSGEVVLDNVQPGRLDVDALEELPMLREVTIKSVLARSGRVCDWAAGKAQAERNMREAWSSKAEMLQFDWTP</sequence>
<keyword evidence="3" id="KW-1185">Reference proteome</keyword>
<dbReference type="PANTHER" id="PTHR42085:SF2">
    <property type="entry name" value="F-BOX DOMAIN-CONTAINING PROTEIN"/>
    <property type="match status" value="1"/>
</dbReference>